<feature type="transmembrane region" description="Helical" evidence="1">
    <location>
        <begin position="145"/>
        <end position="165"/>
    </location>
</feature>
<feature type="transmembrane region" description="Helical" evidence="1">
    <location>
        <begin position="82"/>
        <end position="101"/>
    </location>
</feature>
<organism evidence="2 3">
    <name type="scientific">Pseudofulvibacter geojedonensis</name>
    <dbReference type="NCBI Taxonomy" id="1123758"/>
    <lineage>
        <taxon>Bacteria</taxon>
        <taxon>Pseudomonadati</taxon>
        <taxon>Bacteroidota</taxon>
        <taxon>Flavobacteriia</taxon>
        <taxon>Flavobacteriales</taxon>
        <taxon>Flavobacteriaceae</taxon>
        <taxon>Pseudofulvibacter</taxon>
    </lineage>
</organism>
<evidence type="ECO:0000313" key="3">
    <source>
        <dbReference type="Proteomes" id="UP001596997"/>
    </source>
</evidence>
<evidence type="ECO:0000256" key="1">
    <source>
        <dbReference type="SAM" id="Phobius"/>
    </source>
</evidence>
<keyword evidence="1" id="KW-0812">Transmembrane</keyword>
<dbReference type="EMBL" id="JBHTJM010000002">
    <property type="protein sequence ID" value="MFD0962976.1"/>
    <property type="molecule type" value="Genomic_DNA"/>
</dbReference>
<dbReference type="Pfam" id="PF13858">
    <property type="entry name" value="DUF4199"/>
    <property type="match status" value="1"/>
</dbReference>
<accession>A0ABW3HZI0</accession>
<protein>
    <submittedName>
        <fullName evidence="2">DUF4199 domain-containing protein</fullName>
    </submittedName>
</protein>
<feature type="transmembrane region" description="Helical" evidence="1">
    <location>
        <begin position="45"/>
        <end position="62"/>
    </location>
</feature>
<name>A0ABW3HZI0_9FLAO</name>
<comment type="caution">
    <text evidence="2">The sequence shown here is derived from an EMBL/GenBank/DDBJ whole genome shotgun (WGS) entry which is preliminary data.</text>
</comment>
<sequence>MENKINHSKNIILNYGVILGLILIAINVTSYATGIMLKGEQWPNYIYYIIFPVFIILGIKKFKTLNSGELLLAQGLKTGMGIAAISALVYVIYHLLFTYVIDPTFIDKMVELTETKLIEAGMDDAQIEQTLTITRKMSNPLVGSGFWILLSAFFGFVYSLIASVIMKGEKPYKELDEL</sequence>
<dbReference type="Proteomes" id="UP001596997">
    <property type="component" value="Unassembled WGS sequence"/>
</dbReference>
<keyword evidence="1" id="KW-0472">Membrane</keyword>
<proteinExistence type="predicted"/>
<gene>
    <name evidence="2" type="ORF">ACFQ1O_03045</name>
</gene>
<keyword evidence="1" id="KW-1133">Transmembrane helix</keyword>
<feature type="transmembrane region" description="Helical" evidence="1">
    <location>
        <begin position="12"/>
        <end position="33"/>
    </location>
</feature>
<keyword evidence="3" id="KW-1185">Reference proteome</keyword>
<dbReference type="InterPro" id="IPR025250">
    <property type="entry name" value="DUF4199"/>
</dbReference>
<dbReference type="RefSeq" id="WP_377713179.1">
    <property type="nucleotide sequence ID" value="NZ_JBHTJM010000002.1"/>
</dbReference>
<evidence type="ECO:0000313" key="2">
    <source>
        <dbReference type="EMBL" id="MFD0962976.1"/>
    </source>
</evidence>
<reference evidence="3" key="1">
    <citation type="journal article" date="2019" name="Int. J. Syst. Evol. Microbiol.">
        <title>The Global Catalogue of Microorganisms (GCM) 10K type strain sequencing project: providing services to taxonomists for standard genome sequencing and annotation.</title>
        <authorList>
            <consortium name="The Broad Institute Genomics Platform"/>
            <consortium name="The Broad Institute Genome Sequencing Center for Infectious Disease"/>
            <person name="Wu L."/>
            <person name="Ma J."/>
        </authorList>
    </citation>
    <scope>NUCLEOTIDE SEQUENCE [LARGE SCALE GENOMIC DNA]</scope>
    <source>
        <strain evidence="3">CCUG 62114</strain>
    </source>
</reference>